<feature type="transmembrane region" description="Helical" evidence="1">
    <location>
        <begin position="7"/>
        <end position="28"/>
    </location>
</feature>
<protein>
    <submittedName>
        <fullName evidence="2">Uncharacterized protein</fullName>
    </submittedName>
</protein>
<keyword evidence="1" id="KW-0812">Transmembrane</keyword>
<comment type="caution">
    <text evidence="2">The sequence shown here is derived from an EMBL/GenBank/DDBJ whole genome shotgun (WGS) entry which is preliminary data.</text>
</comment>
<dbReference type="AlphaFoldDB" id="A0A2N9XW52"/>
<feature type="transmembrane region" description="Helical" evidence="1">
    <location>
        <begin position="34"/>
        <end position="54"/>
    </location>
</feature>
<dbReference type="EMBL" id="MEIS01000118">
    <property type="protein sequence ID" value="PIT53898.1"/>
    <property type="molecule type" value="Genomic_DNA"/>
</dbReference>
<gene>
    <name evidence="2" type="ORF">BHC49_09380</name>
</gene>
<evidence type="ECO:0000256" key="1">
    <source>
        <dbReference type="SAM" id="Phobius"/>
    </source>
</evidence>
<accession>A0A2N9XW52</accession>
<keyword evidence="1" id="KW-1133">Transmembrane helix</keyword>
<organism evidence="2 3">
    <name type="scientific">Snodgrassella alvi</name>
    <dbReference type="NCBI Taxonomy" id="1196083"/>
    <lineage>
        <taxon>Bacteria</taxon>
        <taxon>Pseudomonadati</taxon>
        <taxon>Pseudomonadota</taxon>
        <taxon>Betaproteobacteria</taxon>
        <taxon>Neisseriales</taxon>
        <taxon>Neisseriaceae</taxon>
        <taxon>Snodgrassella</taxon>
    </lineage>
</organism>
<proteinExistence type="predicted"/>
<evidence type="ECO:0000313" key="2">
    <source>
        <dbReference type="EMBL" id="PIT53898.1"/>
    </source>
</evidence>
<reference evidence="2 3" key="1">
    <citation type="journal article" date="2017" name="MBio">
        <title>Type VI secretion-mediated competition in the bee gut microbiome.</title>
        <authorList>
            <person name="Steele M.I."/>
            <person name="Kwong W.K."/>
            <person name="Powell J.E."/>
            <person name="Whiteley M."/>
            <person name="Moran N.A."/>
        </authorList>
    </citation>
    <scope>NUCLEOTIDE SEQUENCE [LARGE SCALE GENOMIC DNA]</scope>
    <source>
        <strain evidence="2 3">Nev3CBA3</strain>
    </source>
</reference>
<evidence type="ECO:0000313" key="3">
    <source>
        <dbReference type="Proteomes" id="UP000229434"/>
    </source>
</evidence>
<name>A0A2N9XW52_9NEIS</name>
<keyword evidence="1" id="KW-0472">Membrane</keyword>
<dbReference type="Proteomes" id="UP000229434">
    <property type="component" value="Unassembled WGS sequence"/>
</dbReference>
<sequence>MRIAAVLINGLIFHLGMILDILFFGLLAKILHSILAGKIYSILATLVPLLMYFIDQSIMMSTKG</sequence>